<keyword evidence="4" id="KW-0378">Hydrolase</keyword>
<dbReference type="InterPro" id="IPR001680">
    <property type="entry name" value="WD40_rpt"/>
</dbReference>
<keyword evidence="3" id="KW-0677">Repeat</keyword>
<name>A0ABR1CTG9_NECAM</name>
<organism evidence="9 10">
    <name type="scientific">Necator americanus</name>
    <name type="common">Human hookworm</name>
    <dbReference type="NCBI Taxonomy" id="51031"/>
    <lineage>
        <taxon>Eukaryota</taxon>
        <taxon>Metazoa</taxon>
        <taxon>Ecdysozoa</taxon>
        <taxon>Nematoda</taxon>
        <taxon>Chromadorea</taxon>
        <taxon>Rhabditida</taxon>
        <taxon>Rhabditina</taxon>
        <taxon>Rhabditomorpha</taxon>
        <taxon>Strongyloidea</taxon>
        <taxon>Ancylostomatidae</taxon>
        <taxon>Bunostominae</taxon>
        <taxon>Necator</taxon>
    </lineage>
</organism>
<dbReference type="PANTHER" id="PTHR46042">
    <property type="entry name" value="DIPHTHINE METHYLTRANSFERASE"/>
    <property type="match status" value="1"/>
</dbReference>
<dbReference type="SUPFAM" id="SSF50978">
    <property type="entry name" value="WD40 repeat-like"/>
    <property type="match status" value="1"/>
</dbReference>
<reference evidence="9 10" key="1">
    <citation type="submission" date="2023-08" db="EMBL/GenBank/DDBJ databases">
        <title>A Necator americanus chromosomal reference genome.</title>
        <authorList>
            <person name="Ilik V."/>
            <person name="Petrzelkova K.J."/>
            <person name="Pardy F."/>
            <person name="Fuh T."/>
            <person name="Niatou-Singa F.S."/>
            <person name="Gouil Q."/>
            <person name="Baker L."/>
            <person name="Ritchie M.E."/>
            <person name="Jex A.R."/>
            <person name="Gazzola D."/>
            <person name="Li H."/>
            <person name="Toshio Fujiwara R."/>
            <person name="Zhan B."/>
            <person name="Aroian R.V."/>
            <person name="Pafco B."/>
            <person name="Schwarz E.M."/>
        </authorList>
    </citation>
    <scope>NUCLEOTIDE SEQUENCE [LARGE SCALE GENOMIC DNA]</scope>
    <source>
        <strain evidence="9 10">Aroian</strain>
        <tissue evidence="9">Whole animal</tissue>
    </source>
</reference>
<keyword evidence="2 8" id="KW-0853">WD repeat</keyword>
<comment type="similarity">
    <text evidence="5">Belongs to the DPH7 family.</text>
</comment>
<evidence type="ECO:0000256" key="6">
    <source>
        <dbReference type="ARBA" id="ARBA00039131"/>
    </source>
</evidence>
<dbReference type="InterPro" id="IPR036322">
    <property type="entry name" value="WD40_repeat_dom_sf"/>
</dbReference>
<dbReference type="EC" id="3.1.1.97" evidence="6"/>
<dbReference type="InterPro" id="IPR052415">
    <property type="entry name" value="Diphthine_MTase"/>
</dbReference>
<evidence type="ECO:0000256" key="7">
    <source>
        <dbReference type="ARBA" id="ARBA00047551"/>
    </source>
</evidence>
<dbReference type="PROSITE" id="PS50082">
    <property type="entry name" value="WD_REPEATS_2"/>
    <property type="match status" value="1"/>
</dbReference>
<protein>
    <recommendedName>
        <fullName evidence="6">methylated diphthine methylhydrolase</fullName>
        <ecNumber evidence="6">3.1.1.97</ecNumber>
    </recommendedName>
</protein>
<keyword evidence="10" id="KW-1185">Reference proteome</keyword>
<comment type="caution">
    <text evidence="9">The sequence shown here is derived from an EMBL/GenBank/DDBJ whole genome shotgun (WGS) entry which is preliminary data.</text>
</comment>
<evidence type="ECO:0000256" key="8">
    <source>
        <dbReference type="PROSITE-ProRule" id="PRU00221"/>
    </source>
</evidence>
<evidence type="ECO:0000313" key="9">
    <source>
        <dbReference type="EMBL" id="KAK6741622.1"/>
    </source>
</evidence>
<evidence type="ECO:0000256" key="1">
    <source>
        <dbReference type="ARBA" id="ARBA00005156"/>
    </source>
</evidence>
<evidence type="ECO:0000256" key="2">
    <source>
        <dbReference type="ARBA" id="ARBA00022574"/>
    </source>
</evidence>
<sequence>MLFSLKLNQRPAFARSTNSNILVSTYQLEEPDSRKGSIYLLSNTLDIIHHIDAPAGVFRFDFLKPNVVIAAVTNGSLFTTTFDDSPSTASIHVSDEMLLDVSSPSLTSYVSCTDKAGYAHMIDVDTETVISTWKAHSLPYTDTGCEVWTCSLNDTLLCTGGEDAVLKVWDIRSQTMVQRLNEFNAGVTFSNWKKDNVIQISHTTIIYVSHSKVSFLCAKNSCPQVIITGSYDQHIRLFDMRKSKESLKAIETSGGVWHIEDYQNARKQYRVAACMYGGWTLLDENFDIIKADDKAGQELLYGVTMANENLLIYTTFNDYKVTAVTV</sequence>
<dbReference type="EMBL" id="JAVFWL010000003">
    <property type="protein sequence ID" value="KAK6741622.1"/>
    <property type="molecule type" value="Genomic_DNA"/>
</dbReference>
<gene>
    <name evidence="9" type="primary">Necator_chrIII.g10237</name>
    <name evidence="9" type="ORF">RB195_009472</name>
</gene>
<evidence type="ECO:0000313" key="10">
    <source>
        <dbReference type="Proteomes" id="UP001303046"/>
    </source>
</evidence>
<dbReference type="Proteomes" id="UP001303046">
    <property type="component" value="Unassembled WGS sequence"/>
</dbReference>
<dbReference type="SMART" id="SM00320">
    <property type="entry name" value="WD40"/>
    <property type="match status" value="2"/>
</dbReference>
<feature type="repeat" description="WD" evidence="8">
    <location>
        <begin position="153"/>
        <end position="179"/>
    </location>
</feature>
<dbReference type="PANTHER" id="PTHR46042:SF1">
    <property type="entry name" value="DIPHTHINE METHYLTRANSFERASE"/>
    <property type="match status" value="1"/>
</dbReference>
<comment type="pathway">
    <text evidence="1">Protein modification; peptidyl-diphthamide biosynthesis.</text>
</comment>
<proteinExistence type="inferred from homology"/>
<evidence type="ECO:0000256" key="3">
    <source>
        <dbReference type="ARBA" id="ARBA00022737"/>
    </source>
</evidence>
<accession>A0ABR1CTG9</accession>
<comment type="catalytic activity">
    <reaction evidence="7">
        <text>diphthine methyl ester-[translation elongation factor 2] + H2O = diphthine-[translation elongation factor 2] + methanol + H(+)</text>
        <dbReference type="Rhea" id="RHEA:42656"/>
        <dbReference type="Rhea" id="RHEA-COMP:10172"/>
        <dbReference type="Rhea" id="RHEA-COMP:10173"/>
        <dbReference type="ChEBI" id="CHEBI:15377"/>
        <dbReference type="ChEBI" id="CHEBI:15378"/>
        <dbReference type="ChEBI" id="CHEBI:17790"/>
        <dbReference type="ChEBI" id="CHEBI:79005"/>
        <dbReference type="ChEBI" id="CHEBI:82696"/>
        <dbReference type="EC" id="3.1.1.97"/>
    </reaction>
</comment>
<evidence type="ECO:0000256" key="5">
    <source>
        <dbReference type="ARBA" id="ARBA00038092"/>
    </source>
</evidence>
<dbReference type="InterPro" id="IPR015943">
    <property type="entry name" value="WD40/YVTN_repeat-like_dom_sf"/>
</dbReference>
<dbReference type="Gene3D" id="2.130.10.10">
    <property type="entry name" value="YVTN repeat-like/Quinoprotein amine dehydrogenase"/>
    <property type="match status" value="1"/>
</dbReference>
<dbReference type="Pfam" id="PF00400">
    <property type="entry name" value="WD40"/>
    <property type="match status" value="2"/>
</dbReference>
<evidence type="ECO:0000256" key="4">
    <source>
        <dbReference type="ARBA" id="ARBA00022801"/>
    </source>
</evidence>